<gene>
    <name evidence="3" type="primary">LOC103511819</name>
</gene>
<feature type="region of interest" description="Disordered" evidence="1">
    <location>
        <begin position="152"/>
        <end position="179"/>
    </location>
</feature>
<dbReference type="InterPro" id="IPR027973">
    <property type="entry name" value="FSAF1-like"/>
</dbReference>
<dbReference type="RefSeq" id="XP_026681259.1">
    <property type="nucleotide sequence ID" value="XM_026825458.1"/>
</dbReference>
<dbReference type="KEGG" id="dci:103511819"/>
<evidence type="ECO:0000313" key="2">
    <source>
        <dbReference type="Proteomes" id="UP000079169"/>
    </source>
</evidence>
<dbReference type="Pfam" id="PF15375">
    <property type="entry name" value="FSAF1"/>
    <property type="match status" value="1"/>
</dbReference>
<sequence>MTSSLNDLVPTLSSRIRNQSKSSTPPVVEVVEFKAYKRKSKALEDDPADDQLTAKKKDEVVDMKKARFEIMKFGMNRMTGGEKEKTKDIIAIELGAKPPKNKYVNYKTLQETRKREKVQQREEKKLFEINRKTIGKKSVKKINRNDVIKKKMSKKMNKGGGSGIIGKYGKPTLSVPKNK</sequence>
<keyword evidence="2" id="KW-1185">Reference proteome</keyword>
<feature type="region of interest" description="Disordered" evidence="1">
    <location>
        <begin position="1"/>
        <end position="27"/>
    </location>
</feature>
<proteinExistence type="predicted"/>
<dbReference type="OrthoDB" id="10067479at2759"/>
<protein>
    <submittedName>
        <fullName evidence="3">Uncharacterized protein C1orf131 homolog</fullName>
    </submittedName>
</protein>
<dbReference type="Proteomes" id="UP000079169">
    <property type="component" value="Unplaced"/>
</dbReference>
<dbReference type="PANTHER" id="PTHR28366:SF1">
    <property type="entry name" value="CHROMOSOME 1 OPEN READING FRAME 131"/>
    <property type="match status" value="1"/>
</dbReference>
<reference evidence="3" key="1">
    <citation type="submission" date="2025-08" db="UniProtKB">
        <authorList>
            <consortium name="RefSeq"/>
        </authorList>
    </citation>
    <scope>IDENTIFICATION</scope>
</reference>
<evidence type="ECO:0000256" key="1">
    <source>
        <dbReference type="SAM" id="MobiDB-lite"/>
    </source>
</evidence>
<dbReference type="InterPro" id="IPR052852">
    <property type="entry name" value="SSU_Processome_Comp"/>
</dbReference>
<dbReference type="GeneID" id="103511819"/>
<name>A0A3Q0IYH3_DIACI</name>
<dbReference type="STRING" id="121845.A0A3Q0IYH3"/>
<accession>A0A3Q0IYH3</accession>
<dbReference type="AlphaFoldDB" id="A0A3Q0IYH3"/>
<dbReference type="PANTHER" id="PTHR28366">
    <property type="entry name" value="CHROMOSOME 1 OPEN READING FRAME 131"/>
    <property type="match status" value="1"/>
</dbReference>
<evidence type="ECO:0000313" key="3">
    <source>
        <dbReference type="RefSeq" id="XP_026681259.1"/>
    </source>
</evidence>
<feature type="compositionally biased region" description="Polar residues" evidence="1">
    <location>
        <begin position="1"/>
        <end position="25"/>
    </location>
</feature>
<organism evidence="2 3">
    <name type="scientific">Diaphorina citri</name>
    <name type="common">Asian citrus psyllid</name>
    <dbReference type="NCBI Taxonomy" id="121845"/>
    <lineage>
        <taxon>Eukaryota</taxon>
        <taxon>Metazoa</taxon>
        <taxon>Ecdysozoa</taxon>
        <taxon>Arthropoda</taxon>
        <taxon>Hexapoda</taxon>
        <taxon>Insecta</taxon>
        <taxon>Pterygota</taxon>
        <taxon>Neoptera</taxon>
        <taxon>Paraneoptera</taxon>
        <taxon>Hemiptera</taxon>
        <taxon>Sternorrhyncha</taxon>
        <taxon>Psylloidea</taxon>
        <taxon>Psyllidae</taxon>
        <taxon>Diaphorininae</taxon>
        <taxon>Diaphorina</taxon>
    </lineage>
</organism>
<dbReference type="PaxDb" id="121845-A0A3Q0IYH3"/>